<dbReference type="FunFam" id="3.30.160.60:FF:000125">
    <property type="entry name" value="Putative zinc finger protein 143"/>
    <property type="match status" value="1"/>
</dbReference>
<dbReference type="Gene3D" id="3.30.160.60">
    <property type="entry name" value="Classic Zinc Finger"/>
    <property type="match status" value="3"/>
</dbReference>
<proteinExistence type="predicted"/>
<reference evidence="10 11" key="1">
    <citation type="journal article" date="2015" name="Genome Biol.">
        <title>Comparative genomics of Steinernema reveals deeply conserved gene regulatory networks.</title>
        <authorList>
            <person name="Dillman A.R."/>
            <person name="Macchietto M."/>
            <person name="Porter C.F."/>
            <person name="Rogers A."/>
            <person name="Williams B."/>
            <person name="Antoshechkin I."/>
            <person name="Lee M.M."/>
            <person name="Goodwin Z."/>
            <person name="Lu X."/>
            <person name="Lewis E.E."/>
            <person name="Goodrich-Blair H."/>
            <person name="Stock S.P."/>
            <person name="Adams B.J."/>
            <person name="Sternberg P.W."/>
            <person name="Mortazavi A."/>
        </authorList>
    </citation>
    <scope>NUCLEOTIDE SEQUENCE [LARGE SCALE GENOMIC DNA]</scope>
    <source>
        <strain evidence="10 11">ALL</strain>
    </source>
</reference>
<evidence type="ECO:0000256" key="2">
    <source>
        <dbReference type="ARBA" id="ARBA00022723"/>
    </source>
</evidence>
<protein>
    <recommendedName>
        <fullName evidence="9">C2H2-type domain-containing protein</fullName>
    </recommendedName>
</protein>
<comment type="subcellular location">
    <subcellularLocation>
        <location evidence="1">Nucleus</location>
    </subcellularLocation>
</comment>
<organism evidence="10 11">
    <name type="scientific">Steinernema carpocapsae</name>
    <name type="common">Entomopathogenic nematode</name>
    <dbReference type="NCBI Taxonomy" id="34508"/>
    <lineage>
        <taxon>Eukaryota</taxon>
        <taxon>Metazoa</taxon>
        <taxon>Ecdysozoa</taxon>
        <taxon>Nematoda</taxon>
        <taxon>Chromadorea</taxon>
        <taxon>Rhabditida</taxon>
        <taxon>Tylenchina</taxon>
        <taxon>Panagrolaimomorpha</taxon>
        <taxon>Strongyloidoidea</taxon>
        <taxon>Steinernematidae</taxon>
        <taxon>Steinernema</taxon>
    </lineage>
</organism>
<evidence type="ECO:0000313" key="10">
    <source>
        <dbReference type="EMBL" id="TMS37513.1"/>
    </source>
</evidence>
<dbReference type="STRING" id="34508.A0A4V6I8B2"/>
<keyword evidence="11" id="KW-1185">Reference proteome</keyword>
<gene>
    <name evidence="10" type="ORF">L596_004428</name>
</gene>
<dbReference type="EMBL" id="CM016762">
    <property type="protein sequence ID" value="TMS37513.1"/>
    <property type="molecule type" value="Genomic_DNA"/>
</dbReference>
<feature type="region of interest" description="Disordered" evidence="8">
    <location>
        <begin position="112"/>
        <end position="181"/>
    </location>
</feature>
<dbReference type="Pfam" id="PF00096">
    <property type="entry name" value="zf-C2H2"/>
    <property type="match status" value="2"/>
</dbReference>
<evidence type="ECO:0000256" key="1">
    <source>
        <dbReference type="ARBA" id="ARBA00004123"/>
    </source>
</evidence>
<sequence>MLVTHVRRHTGDKPHCCTFPGCMKAYGRLENLKTHIRTHTGERPYKCEVPECGKAFSNASDRAKHQTRTHSESKPYVCPFIDACEKSYTDPSSLRKHIKTVHGDDAFARIKEMKAKEGGQQRAKKDASAKASRKAGAGADAAVKKGDSKSPETFESESSNDRLLEESSETPEPTIPTPLRLTHEMPELVAASAILQLDEDPTYHSQETCVTPIPRRDGSPSAFSRPISATSRTLSPIDVGTYEVPEKAKKEVKEFRTLKNAKIVSEDDVEVDVTGSASNSPRPPLIVGITKFVTTGVFEHLVHSSPTVRVPASS</sequence>
<dbReference type="PROSITE" id="PS00028">
    <property type="entry name" value="ZINC_FINGER_C2H2_1"/>
    <property type="match status" value="2"/>
</dbReference>
<dbReference type="SUPFAM" id="SSF57667">
    <property type="entry name" value="beta-beta-alpha zinc fingers"/>
    <property type="match status" value="2"/>
</dbReference>
<keyword evidence="2" id="KW-0479">Metal-binding</keyword>
<comment type="caution">
    <text evidence="10">The sequence shown here is derived from an EMBL/GenBank/DDBJ whole genome shotgun (WGS) entry which is preliminary data.</text>
</comment>
<keyword evidence="4 7" id="KW-0863">Zinc-finger</keyword>
<dbReference type="GO" id="GO:0008270">
    <property type="term" value="F:zinc ion binding"/>
    <property type="evidence" value="ECO:0007669"/>
    <property type="project" value="UniProtKB-KW"/>
</dbReference>
<dbReference type="PROSITE" id="PS50157">
    <property type="entry name" value="ZINC_FINGER_C2H2_2"/>
    <property type="match status" value="3"/>
</dbReference>
<evidence type="ECO:0000256" key="5">
    <source>
        <dbReference type="ARBA" id="ARBA00022833"/>
    </source>
</evidence>
<evidence type="ECO:0000256" key="7">
    <source>
        <dbReference type="PROSITE-ProRule" id="PRU00042"/>
    </source>
</evidence>
<dbReference type="SMART" id="SM00355">
    <property type="entry name" value="ZnF_C2H2"/>
    <property type="match status" value="3"/>
</dbReference>
<feature type="domain" description="C2H2-type" evidence="9">
    <location>
        <begin position="45"/>
        <end position="75"/>
    </location>
</feature>
<keyword evidence="5" id="KW-0862">Zinc</keyword>
<reference evidence="10 11" key="2">
    <citation type="journal article" date="2019" name="G3 (Bethesda)">
        <title>Hybrid Assembly of the Genome of the Entomopathogenic Nematode Steinernema carpocapsae Identifies the X-Chromosome.</title>
        <authorList>
            <person name="Serra L."/>
            <person name="Macchietto M."/>
            <person name="Macias-Munoz A."/>
            <person name="McGill C.J."/>
            <person name="Rodriguez I.M."/>
            <person name="Rodriguez B."/>
            <person name="Murad R."/>
            <person name="Mortazavi A."/>
        </authorList>
    </citation>
    <scope>NUCLEOTIDE SEQUENCE [LARGE SCALE GENOMIC DNA]</scope>
    <source>
        <strain evidence="10 11">ALL</strain>
    </source>
</reference>
<keyword evidence="6" id="KW-0539">Nucleus</keyword>
<dbReference type="PANTHER" id="PTHR45718">
    <property type="entry name" value="TRANSCRIPTIONAL ACTIVATOR CUBITUS INTERRUPTUS"/>
    <property type="match status" value="1"/>
</dbReference>
<evidence type="ECO:0000256" key="6">
    <source>
        <dbReference type="ARBA" id="ARBA00023242"/>
    </source>
</evidence>
<evidence type="ECO:0000256" key="3">
    <source>
        <dbReference type="ARBA" id="ARBA00022737"/>
    </source>
</evidence>
<keyword evidence="3" id="KW-0677">Repeat</keyword>
<dbReference type="Proteomes" id="UP000298663">
    <property type="component" value="Chromosome X"/>
</dbReference>
<feature type="domain" description="C2H2-type" evidence="9">
    <location>
        <begin position="76"/>
        <end position="107"/>
    </location>
</feature>
<dbReference type="GO" id="GO:0000981">
    <property type="term" value="F:DNA-binding transcription factor activity, RNA polymerase II-specific"/>
    <property type="evidence" value="ECO:0007669"/>
    <property type="project" value="TreeGrafter"/>
</dbReference>
<dbReference type="GO" id="GO:0005634">
    <property type="term" value="C:nucleus"/>
    <property type="evidence" value="ECO:0007669"/>
    <property type="project" value="UniProtKB-SubCell"/>
</dbReference>
<dbReference type="InterPro" id="IPR043359">
    <property type="entry name" value="GLI-like"/>
</dbReference>
<feature type="domain" description="C2H2-type" evidence="9">
    <location>
        <begin position="15"/>
        <end position="44"/>
    </location>
</feature>
<evidence type="ECO:0000313" key="11">
    <source>
        <dbReference type="Proteomes" id="UP000298663"/>
    </source>
</evidence>
<evidence type="ECO:0000259" key="9">
    <source>
        <dbReference type="PROSITE" id="PS50157"/>
    </source>
</evidence>
<dbReference type="EMBL" id="AZBU02000001">
    <property type="protein sequence ID" value="TMS37513.1"/>
    <property type="molecule type" value="Genomic_DNA"/>
</dbReference>
<accession>A0A4V6I8B2</accession>
<evidence type="ECO:0000256" key="4">
    <source>
        <dbReference type="ARBA" id="ARBA00022771"/>
    </source>
</evidence>
<dbReference type="InterPro" id="IPR013087">
    <property type="entry name" value="Znf_C2H2_type"/>
</dbReference>
<dbReference type="PANTHER" id="PTHR45718:SF4">
    <property type="entry name" value="TRANSCRIPTIONAL ACTIVATOR CUBITUS INTERRUPTUS"/>
    <property type="match status" value="1"/>
</dbReference>
<name>A0A4V6I8B2_STECR</name>
<dbReference type="GO" id="GO:0000978">
    <property type="term" value="F:RNA polymerase II cis-regulatory region sequence-specific DNA binding"/>
    <property type="evidence" value="ECO:0007669"/>
    <property type="project" value="TreeGrafter"/>
</dbReference>
<dbReference type="OrthoDB" id="3214149at2759"/>
<dbReference type="FunFam" id="3.30.160.60:FF:000176">
    <property type="entry name" value="zinc finger protein 70"/>
    <property type="match status" value="1"/>
</dbReference>
<feature type="compositionally biased region" description="Basic and acidic residues" evidence="8">
    <location>
        <begin position="112"/>
        <end position="128"/>
    </location>
</feature>
<dbReference type="InterPro" id="IPR036236">
    <property type="entry name" value="Znf_C2H2_sf"/>
</dbReference>
<feature type="compositionally biased region" description="Basic and acidic residues" evidence="8">
    <location>
        <begin position="142"/>
        <end position="152"/>
    </location>
</feature>
<evidence type="ECO:0000256" key="8">
    <source>
        <dbReference type="SAM" id="MobiDB-lite"/>
    </source>
</evidence>
<dbReference type="AlphaFoldDB" id="A0A4V6I8B2"/>